<dbReference type="SUPFAM" id="SSF56219">
    <property type="entry name" value="DNase I-like"/>
    <property type="match status" value="1"/>
</dbReference>
<reference evidence="2 3" key="1">
    <citation type="journal article" date="2016" name="Nat. Commun.">
        <title>Thousands of microbial genomes shed light on interconnected biogeochemical processes in an aquifer system.</title>
        <authorList>
            <person name="Anantharaman K."/>
            <person name="Brown C.T."/>
            <person name="Hug L.A."/>
            <person name="Sharon I."/>
            <person name="Castelle C.J."/>
            <person name="Probst A.J."/>
            <person name="Thomas B.C."/>
            <person name="Singh A."/>
            <person name="Wilkins M.J."/>
            <person name="Karaoz U."/>
            <person name="Brodie E.L."/>
            <person name="Williams K.H."/>
            <person name="Hubbard S.S."/>
            <person name="Banfield J.F."/>
        </authorList>
    </citation>
    <scope>NUCLEOTIDE SEQUENCE [LARGE SCALE GENOMIC DNA]</scope>
</reference>
<dbReference type="InterPro" id="IPR036691">
    <property type="entry name" value="Endo/exonu/phosph_ase_sf"/>
</dbReference>
<dbReference type="PANTHER" id="PTHR14859:SF1">
    <property type="entry name" value="PGAP2-INTERACTING PROTEIN"/>
    <property type="match status" value="1"/>
</dbReference>
<feature type="domain" description="Endonuclease/exonuclease/phosphatase" evidence="1">
    <location>
        <begin position="8"/>
        <end position="246"/>
    </location>
</feature>
<dbReference type="AlphaFoldDB" id="A0A1F5G1N4"/>
<evidence type="ECO:0000259" key="1">
    <source>
        <dbReference type="Pfam" id="PF03372"/>
    </source>
</evidence>
<dbReference type="Gene3D" id="3.60.10.10">
    <property type="entry name" value="Endonuclease/exonuclease/phosphatase"/>
    <property type="match status" value="1"/>
</dbReference>
<dbReference type="InterPro" id="IPR051916">
    <property type="entry name" value="GPI-anchor_lipid_remodeler"/>
</dbReference>
<gene>
    <name evidence="2" type="ORF">A2164_03205</name>
</gene>
<dbReference type="Proteomes" id="UP000176317">
    <property type="component" value="Unassembled WGS sequence"/>
</dbReference>
<organism evidence="2 3">
    <name type="scientific">Candidatus Curtissbacteria bacterium RBG_13_35_7</name>
    <dbReference type="NCBI Taxonomy" id="1797705"/>
    <lineage>
        <taxon>Bacteria</taxon>
        <taxon>Candidatus Curtissiibacteriota</taxon>
    </lineage>
</organism>
<dbReference type="GO" id="GO:0003824">
    <property type="term" value="F:catalytic activity"/>
    <property type="evidence" value="ECO:0007669"/>
    <property type="project" value="InterPro"/>
</dbReference>
<proteinExistence type="predicted"/>
<dbReference type="GO" id="GO:0006506">
    <property type="term" value="P:GPI anchor biosynthetic process"/>
    <property type="evidence" value="ECO:0007669"/>
    <property type="project" value="TreeGrafter"/>
</dbReference>
<evidence type="ECO:0000313" key="2">
    <source>
        <dbReference type="EMBL" id="OGD85786.1"/>
    </source>
</evidence>
<evidence type="ECO:0000313" key="3">
    <source>
        <dbReference type="Proteomes" id="UP000176317"/>
    </source>
</evidence>
<accession>A0A1F5G1N4</accession>
<sequence>MIIKFIQLNVFKGQYLDLLVDFLLKEDADFIVCQEVTIGKFNNYSDKSINLFEILKDKLNLEGVFHGDLKIADFDNSLFGNAVFSKRKISSHYVLPLKTFRPLTKDELDGSGAVKYRPIIPRHLLDANIFVNKKIIHVISWHGAWTAPPQDTKETLRQAKLVRNYLKNLNEPFILGGDLNNVIQSKTVGLINKVANNLMLNSGILQTTNPEVHKISPKGHLIDYIFTSDEFRLKSIRVEQVTVSDHLPVIAELEF</sequence>
<dbReference type="Pfam" id="PF03372">
    <property type="entry name" value="Exo_endo_phos"/>
    <property type="match status" value="1"/>
</dbReference>
<name>A0A1F5G1N4_9BACT</name>
<dbReference type="EMBL" id="MFAT01000056">
    <property type="protein sequence ID" value="OGD85786.1"/>
    <property type="molecule type" value="Genomic_DNA"/>
</dbReference>
<dbReference type="PANTHER" id="PTHR14859">
    <property type="entry name" value="CALCOFLUOR WHITE HYPERSENSITIVE PROTEIN PRECURSOR"/>
    <property type="match status" value="1"/>
</dbReference>
<dbReference type="InterPro" id="IPR005135">
    <property type="entry name" value="Endo/exonuclease/phosphatase"/>
</dbReference>
<dbReference type="GO" id="GO:0016020">
    <property type="term" value="C:membrane"/>
    <property type="evidence" value="ECO:0007669"/>
    <property type="project" value="GOC"/>
</dbReference>
<protein>
    <recommendedName>
        <fullName evidence="1">Endonuclease/exonuclease/phosphatase domain-containing protein</fullName>
    </recommendedName>
</protein>
<comment type="caution">
    <text evidence="2">The sequence shown here is derived from an EMBL/GenBank/DDBJ whole genome shotgun (WGS) entry which is preliminary data.</text>
</comment>